<dbReference type="GO" id="GO:0008270">
    <property type="term" value="F:zinc ion binding"/>
    <property type="evidence" value="ECO:0007669"/>
    <property type="project" value="TreeGrafter"/>
</dbReference>
<dbReference type="GO" id="GO:0046654">
    <property type="term" value="P:tetrahydrofolate biosynthetic process"/>
    <property type="evidence" value="ECO:0007669"/>
    <property type="project" value="InterPro"/>
</dbReference>
<protein>
    <recommendedName>
        <fullName evidence="3">GTP cyclohydrolase I</fullName>
        <ecNumber evidence="3">3.5.4.16</ecNumber>
    </recommendedName>
</protein>
<dbReference type="PANTHER" id="PTHR11109:SF7">
    <property type="entry name" value="GTP CYCLOHYDROLASE 1"/>
    <property type="match status" value="1"/>
</dbReference>
<accession>A0A0A1ZSD2</accession>
<gene>
    <name evidence="7" type="ORF">EU93_1049</name>
</gene>
<dbReference type="Pfam" id="PF01227">
    <property type="entry name" value="GTP_cyclohydroI"/>
    <property type="match status" value="1"/>
</dbReference>
<keyword evidence="4" id="KW-0554">One-carbon metabolism</keyword>
<dbReference type="InterPro" id="IPR001474">
    <property type="entry name" value="GTP_CycHdrlase_I"/>
</dbReference>
<evidence type="ECO:0000256" key="4">
    <source>
        <dbReference type="ARBA" id="ARBA00022563"/>
    </source>
</evidence>
<dbReference type="GO" id="GO:0005737">
    <property type="term" value="C:cytoplasm"/>
    <property type="evidence" value="ECO:0007669"/>
    <property type="project" value="TreeGrafter"/>
</dbReference>
<comment type="caution">
    <text evidence="7">The sequence shown here is derived from an EMBL/GenBank/DDBJ whole genome shotgun (WGS) entry which is preliminary data.</text>
</comment>
<dbReference type="GO" id="GO:0003934">
    <property type="term" value="F:GTP cyclohydrolase I activity"/>
    <property type="evidence" value="ECO:0007669"/>
    <property type="project" value="UniProtKB-EC"/>
</dbReference>
<comment type="catalytic activity">
    <reaction evidence="1">
        <text>GTP + H2O = 7,8-dihydroneopterin 3'-triphosphate + formate + H(+)</text>
        <dbReference type="Rhea" id="RHEA:17473"/>
        <dbReference type="ChEBI" id="CHEBI:15377"/>
        <dbReference type="ChEBI" id="CHEBI:15378"/>
        <dbReference type="ChEBI" id="CHEBI:15740"/>
        <dbReference type="ChEBI" id="CHEBI:37565"/>
        <dbReference type="ChEBI" id="CHEBI:58462"/>
        <dbReference type="EC" id="3.5.4.16"/>
    </reaction>
</comment>
<proteinExistence type="predicted"/>
<dbReference type="Gene3D" id="1.10.286.10">
    <property type="match status" value="1"/>
</dbReference>
<evidence type="ECO:0000256" key="3">
    <source>
        <dbReference type="ARBA" id="ARBA00012715"/>
    </source>
</evidence>
<dbReference type="EMBL" id="JNAJ01000013">
    <property type="protein sequence ID" value="KGF91456.1"/>
    <property type="molecule type" value="Genomic_DNA"/>
</dbReference>
<reference evidence="8" key="1">
    <citation type="journal article" date="2014" name="Sci. Data">
        <title>Genomes of diverse isolates of the marine cyanobacterium Prochlorococcus.</title>
        <authorList>
            <person name="Biller S."/>
            <person name="Berube P."/>
            <person name="Thompson J."/>
            <person name="Kelly L."/>
            <person name="Roggensack S."/>
            <person name="Awad L."/>
            <person name="Roache-Johnson K."/>
            <person name="Ding H."/>
            <person name="Giovannoni S.J."/>
            <person name="Moore L.R."/>
            <person name="Chisholm S.W."/>
        </authorList>
    </citation>
    <scope>NUCLEOTIDE SEQUENCE [LARGE SCALE GENOMIC DNA]</scope>
</reference>
<dbReference type="InterPro" id="IPR043133">
    <property type="entry name" value="GTP-CH-I_C/QueF"/>
</dbReference>
<dbReference type="EC" id="3.5.4.16" evidence="3"/>
<evidence type="ECO:0000256" key="1">
    <source>
        <dbReference type="ARBA" id="ARBA00001052"/>
    </source>
</evidence>
<dbReference type="PANTHER" id="PTHR11109">
    <property type="entry name" value="GTP CYCLOHYDROLASE I"/>
    <property type="match status" value="1"/>
</dbReference>
<dbReference type="InterPro" id="IPR043134">
    <property type="entry name" value="GTP-CH-I_N"/>
</dbReference>
<evidence type="ECO:0000259" key="6">
    <source>
        <dbReference type="Pfam" id="PF01227"/>
    </source>
</evidence>
<dbReference type="Proteomes" id="UP000030491">
    <property type="component" value="Unassembled WGS sequence"/>
</dbReference>
<dbReference type="OrthoDB" id="9801207at2"/>
<name>A0A0A1ZSD2_PROMR</name>
<evidence type="ECO:0000256" key="5">
    <source>
        <dbReference type="ARBA" id="ARBA00022801"/>
    </source>
</evidence>
<organism evidence="7 8">
    <name type="scientific">Prochlorococcus marinus str. MIT 9116</name>
    <dbReference type="NCBI Taxonomy" id="167544"/>
    <lineage>
        <taxon>Bacteria</taxon>
        <taxon>Bacillati</taxon>
        <taxon>Cyanobacteriota</taxon>
        <taxon>Cyanophyceae</taxon>
        <taxon>Synechococcales</taxon>
        <taxon>Prochlorococcaceae</taxon>
        <taxon>Prochlorococcus</taxon>
    </lineage>
</organism>
<comment type="pathway">
    <text evidence="2">Cofactor biosynthesis; 7,8-dihydroneopterin triphosphate biosynthesis; 7,8-dihydroneopterin triphosphate from GTP: step 1/1.</text>
</comment>
<dbReference type="UniPathway" id="UPA00848">
    <property type="reaction ID" value="UER00151"/>
</dbReference>
<dbReference type="GO" id="GO:0006729">
    <property type="term" value="P:tetrahydrobiopterin biosynthetic process"/>
    <property type="evidence" value="ECO:0007669"/>
    <property type="project" value="TreeGrafter"/>
</dbReference>
<sequence>MTSTLPNDNIKKSFSDKISNKLISEIIRERIKLNKKRFHANDNISDFINPGELEILQKEVATKVRDLLKSLVIDIDNDHNSQETAERVAKMYLQEVFKGRYHKRPNVTDFPNAKKLDEIYTLGPISVRSACSHHMVPIIGDCWIGIKPGDKVIGISKFARVADWVFSRPHIQEEAVMILADEIERLCEPKGLAILVKAKHYCMCWRGVKEPNTSMINSIVRGDFRHDHSLKQEFFELVKQQPNGMACY</sequence>
<dbReference type="RefSeq" id="WP_032513893.1">
    <property type="nucleotide sequence ID" value="NZ_JNAJ01000013.1"/>
</dbReference>
<dbReference type="Gene3D" id="3.30.1130.10">
    <property type="match status" value="1"/>
</dbReference>
<feature type="domain" description="GTP cyclohydrolase I" evidence="6">
    <location>
        <begin position="62"/>
        <end position="238"/>
    </location>
</feature>
<dbReference type="GO" id="GO:0006730">
    <property type="term" value="P:one-carbon metabolic process"/>
    <property type="evidence" value="ECO:0007669"/>
    <property type="project" value="UniProtKB-KW"/>
</dbReference>
<evidence type="ECO:0000256" key="2">
    <source>
        <dbReference type="ARBA" id="ARBA00005080"/>
    </source>
</evidence>
<dbReference type="GO" id="GO:0005525">
    <property type="term" value="F:GTP binding"/>
    <property type="evidence" value="ECO:0007669"/>
    <property type="project" value="TreeGrafter"/>
</dbReference>
<dbReference type="InterPro" id="IPR020602">
    <property type="entry name" value="GTP_CycHdrlase_I_dom"/>
</dbReference>
<evidence type="ECO:0000313" key="8">
    <source>
        <dbReference type="Proteomes" id="UP000030491"/>
    </source>
</evidence>
<evidence type="ECO:0000313" key="7">
    <source>
        <dbReference type="EMBL" id="KGF91456.1"/>
    </source>
</evidence>
<dbReference type="AlphaFoldDB" id="A0A0A1ZSD2"/>
<dbReference type="SUPFAM" id="SSF55620">
    <property type="entry name" value="Tetrahydrobiopterin biosynthesis enzymes-like"/>
    <property type="match status" value="1"/>
</dbReference>
<keyword evidence="5 7" id="KW-0378">Hydrolase</keyword>